<sequence length="400" mass="44127">MKILVLNCGSSSIKYKLYDMTTKTVMAQGGIEKLGLPDSFLKFTLPDGTKKVIEKPMPEHTVGVELILNTLISPEYGCISDMHEIDAVGHRLVHGGEKFNSSVLITPDVIKKMEECSDLAPLHNPANLKGVAAITKILPDVPQVGVFDTAFHQTMPAHSYMYPLPYEYYEKYGVRRYGFHGTSHRYVSRRACEFLGLDYNKTKIITAHIGGGGSVAAIMNGKSVDTSMGLTPVEGLMMGTRCGDVDLGAIIYLMEKEHMDVHTLSDIINKKSGVLGVSGVSSDMRDIEKAIAEGNKRARLAWDMFEYRLKKYIGAYVAVMDGVDVIVFTGGIGENQTITRDYICQGMTYLGIKYDKELNSRTRGEEVEISTPDSKVRVVVIPTDEELTIASDTMEIVSNK</sequence>
<comment type="function">
    <text evidence="6">Catalyzes the formation of acetyl phosphate from acetate and ATP. Can also catalyze the reverse reaction.</text>
</comment>
<feature type="binding site" evidence="6">
    <location>
        <position position="7"/>
    </location>
    <ligand>
        <name>Mg(2+)</name>
        <dbReference type="ChEBI" id="CHEBI:18420"/>
    </ligand>
</feature>
<dbReference type="InterPro" id="IPR043129">
    <property type="entry name" value="ATPase_NBD"/>
</dbReference>
<dbReference type="GO" id="GO:0006085">
    <property type="term" value="P:acetyl-CoA biosynthetic process"/>
    <property type="evidence" value="ECO:0007669"/>
    <property type="project" value="UniProtKB-UniRule"/>
</dbReference>
<dbReference type="HAMAP" id="MF_00020">
    <property type="entry name" value="Acetate_kinase"/>
    <property type="match status" value="1"/>
</dbReference>
<dbReference type="GO" id="GO:0006083">
    <property type="term" value="P:acetate metabolic process"/>
    <property type="evidence" value="ECO:0007669"/>
    <property type="project" value="TreeGrafter"/>
</dbReference>
<reference evidence="8" key="2">
    <citation type="journal article" date="2021" name="PeerJ">
        <title>Extensive microbial diversity within the chicken gut microbiome revealed by metagenomics and culture.</title>
        <authorList>
            <person name="Gilroy R."/>
            <person name="Ravi A."/>
            <person name="Getino M."/>
            <person name="Pursley I."/>
            <person name="Horton D.L."/>
            <person name="Alikhan N.F."/>
            <person name="Baker D."/>
            <person name="Gharbi K."/>
            <person name="Hall N."/>
            <person name="Watson M."/>
            <person name="Adriaenssens E.M."/>
            <person name="Foster-Nyarko E."/>
            <person name="Jarju S."/>
            <person name="Secka A."/>
            <person name="Antonio M."/>
            <person name="Oren A."/>
            <person name="Chaudhuri R.R."/>
            <person name="La Ragione R."/>
            <person name="Hildebrand F."/>
            <person name="Pallen M.J."/>
        </authorList>
    </citation>
    <scope>NUCLEOTIDE SEQUENCE</scope>
    <source>
        <strain evidence="8">3924</strain>
    </source>
</reference>
<dbReference type="PANTHER" id="PTHR21060">
    <property type="entry name" value="ACETATE KINASE"/>
    <property type="match status" value="1"/>
</dbReference>
<dbReference type="EC" id="2.7.2.1" evidence="6"/>
<comment type="subcellular location">
    <subcellularLocation>
        <location evidence="6">Cytoplasm</location>
    </subcellularLocation>
</comment>
<evidence type="ECO:0000256" key="7">
    <source>
        <dbReference type="RuleBase" id="RU003835"/>
    </source>
</evidence>
<dbReference type="AlphaFoldDB" id="A0A940IED6"/>
<feature type="binding site" evidence="6">
    <location>
        <begin position="331"/>
        <end position="335"/>
    </location>
    <ligand>
        <name>ATP</name>
        <dbReference type="ChEBI" id="CHEBI:30616"/>
    </ligand>
</feature>
<comment type="catalytic activity">
    <reaction evidence="6">
        <text>acetate + ATP = acetyl phosphate + ADP</text>
        <dbReference type="Rhea" id="RHEA:11352"/>
        <dbReference type="ChEBI" id="CHEBI:22191"/>
        <dbReference type="ChEBI" id="CHEBI:30089"/>
        <dbReference type="ChEBI" id="CHEBI:30616"/>
        <dbReference type="ChEBI" id="CHEBI:456216"/>
        <dbReference type="EC" id="2.7.2.1"/>
    </reaction>
</comment>
<feature type="binding site" evidence="6">
    <location>
        <begin position="208"/>
        <end position="212"/>
    </location>
    <ligand>
        <name>ATP</name>
        <dbReference type="ChEBI" id="CHEBI:30616"/>
    </ligand>
</feature>
<comment type="subunit">
    <text evidence="6">Homodimer.</text>
</comment>
<evidence type="ECO:0000256" key="3">
    <source>
        <dbReference type="ARBA" id="ARBA00022741"/>
    </source>
</evidence>
<dbReference type="EMBL" id="JADIMV010000100">
    <property type="protein sequence ID" value="MBO8440158.1"/>
    <property type="molecule type" value="Genomic_DNA"/>
</dbReference>
<feature type="binding site" evidence="6">
    <location>
        <position position="14"/>
    </location>
    <ligand>
        <name>ATP</name>
        <dbReference type="ChEBI" id="CHEBI:30616"/>
    </ligand>
</feature>
<dbReference type="SUPFAM" id="SSF53067">
    <property type="entry name" value="Actin-like ATPase domain"/>
    <property type="match status" value="2"/>
</dbReference>
<comment type="caution">
    <text evidence="8">The sequence shown here is derived from an EMBL/GenBank/DDBJ whole genome shotgun (WGS) entry which is preliminary data.</text>
</comment>
<keyword evidence="6" id="KW-0963">Cytoplasm</keyword>
<keyword evidence="5 6" id="KW-0067">ATP-binding</keyword>
<dbReference type="Proteomes" id="UP000712007">
    <property type="component" value="Unassembled WGS sequence"/>
</dbReference>
<dbReference type="GO" id="GO:0005737">
    <property type="term" value="C:cytoplasm"/>
    <property type="evidence" value="ECO:0007669"/>
    <property type="project" value="UniProtKB-SubCell"/>
</dbReference>
<dbReference type="NCBIfam" id="TIGR00016">
    <property type="entry name" value="ackA"/>
    <property type="match status" value="1"/>
</dbReference>
<comment type="cofactor">
    <cofactor evidence="6">
        <name>Mg(2+)</name>
        <dbReference type="ChEBI" id="CHEBI:18420"/>
    </cofactor>
    <cofactor evidence="6">
        <name>Mn(2+)</name>
        <dbReference type="ChEBI" id="CHEBI:29035"/>
    </cofactor>
    <text evidence="6">Mg(2+). Can also accept Mn(2+).</text>
</comment>
<dbReference type="GO" id="GO:0008776">
    <property type="term" value="F:acetate kinase activity"/>
    <property type="evidence" value="ECO:0007669"/>
    <property type="project" value="UniProtKB-UniRule"/>
</dbReference>
<keyword evidence="6" id="KW-0479">Metal-binding</keyword>
<dbReference type="CDD" id="cd24010">
    <property type="entry name" value="ASKHA_NBD_AcK_PK"/>
    <property type="match status" value="1"/>
</dbReference>
<protein>
    <recommendedName>
        <fullName evidence="6">Acetate kinase</fullName>
        <ecNumber evidence="6">2.7.2.1</ecNumber>
    </recommendedName>
    <alternativeName>
        <fullName evidence="6">Acetokinase</fullName>
    </alternativeName>
</protein>
<dbReference type="PIRSF" id="PIRSF000722">
    <property type="entry name" value="Acetate_prop_kin"/>
    <property type="match status" value="1"/>
</dbReference>
<dbReference type="PRINTS" id="PR00471">
    <property type="entry name" value="ACETATEKNASE"/>
</dbReference>
<dbReference type="PANTHER" id="PTHR21060:SF15">
    <property type="entry name" value="ACETATE KINASE-RELATED"/>
    <property type="match status" value="1"/>
</dbReference>
<feature type="binding site" evidence="6">
    <location>
        <position position="91"/>
    </location>
    <ligand>
        <name>substrate</name>
    </ligand>
</feature>
<evidence type="ECO:0000256" key="5">
    <source>
        <dbReference type="ARBA" id="ARBA00022840"/>
    </source>
</evidence>
<dbReference type="GO" id="GO:0000287">
    <property type="term" value="F:magnesium ion binding"/>
    <property type="evidence" value="ECO:0007669"/>
    <property type="project" value="UniProtKB-UniRule"/>
</dbReference>
<evidence type="ECO:0000256" key="4">
    <source>
        <dbReference type="ARBA" id="ARBA00022777"/>
    </source>
</evidence>
<keyword evidence="6" id="KW-0460">Magnesium</keyword>
<dbReference type="Gene3D" id="3.30.420.40">
    <property type="match status" value="2"/>
</dbReference>
<gene>
    <name evidence="6" type="primary">ackA</name>
    <name evidence="8" type="ORF">IAC51_05850</name>
</gene>
<comment type="similarity">
    <text evidence="1 6 7">Belongs to the acetokinase family.</text>
</comment>
<reference evidence="8" key="1">
    <citation type="submission" date="2020-10" db="EMBL/GenBank/DDBJ databases">
        <authorList>
            <person name="Gilroy R."/>
        </authorList>
    </citation>
    <scope>NUCLEOTIDE SEQUENCE</scope>
    <source>
        <strain evidence="8">3924</strain>
    </source>
</reference>
<dbReference type="InterPro" id="IPR004372">
    <property type="entry name" value="Ac/propionate_kinase"/>
</dbReference>
<evidence type="ECO:0000313" key="9">
    <source>
        <dbReference type="Proteomes" id="UP000712007"/>
    </source>
</evidence>
<proteinExistence type="inferred from homology"/>
<dbReference type="GO" id="GO:0005524">
    <property type="term" value="F:ATP binding"/>
    <property type="evidence" value="ECO:0007669"/>
    <property type="project" value="UniProtKB-KW"/>
</dbReference>
<feature type="active site" description="Proton donor/acceptor" evidence="6">
    <location>
        <position position="148"/>
    </location>
</feature>
<dbReference type="PROSITE" id="PS01075">
    <property type="entry name" value="ACETATE_KINASE_1"/>
    <property type="match status" value="1"/>
</dbReference>
<feature type="site" description="Transition state stabilizer" evidence="6">
    <location>
        <position position="241"/>
    </location>
</feature>
<accession>A0A940IED6</accession>
<organism evidence="8 9">
    <name type="scientific">Candidatus Aphodosoma intestinipullorum</name>
    <dbReference type="NCBI Taxonomy" id="2840674"/>
    <lineage>
        <taxon>Bacteria</taxon>
        <taxon>Pseudomonadati</taxon>
        <taxon>Bacteroidota</taxon>
        <taxon>Bacteroidia</taxon>
        <taxon>Bacteroidales</taxon>
        <taxon>Candidatus Aphodosoma</taxon>
    </lineage>
</organism>
<dbReference type="Pfam" id="PF00871">
    <property type="entry name" value="Acetate_kinase"/>
    <property type="match status" value="1"/>
</dbReference>
<evidence type="ECO:0000256" key="6">
    <source>
        <dbReference type="HAMAP-Rule" id="MF_00020"/>
    </source>
</evidence>
<feature type="binding site" evidence="6">
    <location>
        <begin position="283"/>
        <end position="285"/>
    </location>
    <ligand>
        <name>ATP</name>
        <dbReference type="ChEBI" id="CHEBI:30616"/>
    </ligand>
</feature>
<feature type="site" description="Transition state stabilizer" evidence="6">
    <location>
        <position position="180"/>
    </location>
</feature>
<evidence type="ECO:0000256" key="1">
    <source>
        <dbReference type="ARBA" id="ARBA00008748"/>
    </source>
</evidence>
<keyword evidence="2 6" id="KW-0808">Transferase</keyword>
<evidence type="ECO:0000313" key="8">
    <source>
        <dbReference type="EMBL" id="MBO8440158.1"/>
    </source>
</evidence>
<dbReference type="InterPro" id="IPR023865">
    <property type="entry name" value="Aliphatic_acid_kinase_CS"/>
</dbReference>
<name>A0A940IED6_9BACT</name>
<keyword evidence="3 6" id="KW-0547">Nucleotide-binding</keyword>
<evidence type="ECO:0000256" key="2">
    <source>
        <dbReference type="ARBA" id="ARBA00022679"/>
    </source>
</evidence>
<feature type="binding site" evidence="6">
    <location>
        <position position="385"/>
    </location>
    <ligand>
        <name>Mg(2+)</name>
        <dbReference type="ChEBI" id="CHEBI:18420"/>
    </ligand>
</feature>
<dbReference type="InterPro" id="IPR000890">
    <property type="entry name" value="Aliphatic_acid_kin_short-chain"/>
</dbReference>
<dbReference type="PROSITE" id="PS01076">
    <property type="entry name" value="ACETATE_KINASE_2"/>
    <property type="match status" value="1"/>
</dbReference>
<keyword evidence="4 6" id="KW-0418">Kinase</keyword>
<comment type="pathway">
    <text evidence="6">Metabolic intermediate biosynthesis; acetyl-CoA biosynthesis; acetyl-CoA from acetate: step 1/2.</text>
</comment>